<comment type="similarity">
    <text evidence="1">Belongs to the histone deacetylase family.</text>
</comment>
<dbReference type="KEGG" id="dak:DaAHT2_1109"/>
<dbReference type="eggNOG" id="COG0123">
    <property type="taxonomic scope" value="Bacteria"/>
</dbReference>
<dbReference type="InterPro" id="IPR023801">
    <property type="entry name" value="His_deacetylse_dom"/>
</dbReference>
<dbReference type="AlphaFoldDB" id="D6Z2N2"/>
<evidence type="ECO:0000259" key="2">
    <source>
        <dbReference type="Pfam" id="PF00850"/>
    </source>
</evidence>
<proteinExistence type="inferred from homology"/>
<dbReference type="GO" id="GO:0004407">
    <property type="term" value="F:histone deacetylase activity"/>
    <property type="evidence" value="ECO:0007669"/>
    <property type="project" value="TreeGrafter"/>
</dbReference>
<dbReference type="HOGENOM" id="CLU_007727_8_0_7"/>
<dbReference type="Gene3D" id="3.40.800.20">
    <property type="entry name" value="Histone deacetylase domain"/>
    <property type="match status" value="1"/>
</dbReference>
<dbReference type="PRINTS" id="PR01270">
    <property type="entry name" value="HDASUPER"/>
</dbReference>
<dbReference type="GO" id="GO:0040029">
    <property type="term" value="P:epigenetic regulation of gene expression"/>
    <property type="evidence" value="ECO:0007669"/>
    <property type="project" value="TreeGrafter"/>
</dbReference>
<dbReference type="Proteomes" id="UP000001508">
    <property type="component" value="Chromosome"/>
</dbReference>
<dbReference type="InterPro" id="IPR000286">
    <property type="entry name" value="HDACs"/>
</dbReference>
<dbReference type="RefSeq" id="WP_013163336.1">
    <property type="nucleotide sequence ID" value="NC_014216.1"/>
</dbReference>
<sequence length="332" mass="36418">MSLPPPKLLLVNDDDFLQHDTGLDHPESPARLQAVYQRQALGFPDHRLPADAISTLPPRPAARRELTAIHTEEYLLRLEEAALAERGYLDHPDNRLSYDTYRVALLAAGAGLAAIDRLEAANATAAGALIRPPGHHAERSTPLGFCFLNNAAVAARYWQQRHDRKKIMIIDWDAHHGNGIQAAFEDDPEVFYLSIHEHPTWSFPGTGWSEERGQGAGRGTTLNLPLPPGSGDDLVLRLLDEVIDPALQSFAPEALIIAAGFDGHHHDDMSGLSYSSELYRRLGRHAAASAARHCPGRLLFLLEGGYQPDLLVRCLGNFLEGLLAVPPDHPGR</sequence>
<dbReference type="InterPro" id="IPR023696">
    <property type="entry name" value="Ureohydrolase_dom_sf"/>
</dbReference>
<feature type="domain" description="Histone deacetylase" evidence="2">
    <location>
        <begin position="25"/>
        <end position="321"/>
    </location>
</feature>
<dbReference type="Pfam" id="PF00850">
    <property type="entry name" value="Hist_deacetyl"/>
    <property type="match status" value="1"/>
</dbReference>
<dbReference type="EMBL" id="CP001940">
    <property type="protein sequence ID" value="ADH85807.1"/>
    <property type="molecule type" value="Genomic_DNA"/>
</dbReference>
<reference evidence="4" key="1">
    <citation type="submission" date="2010-02" db="EMBL/GenBank/DDBJ databases">
        <title>Complete sequence of Desulfurivibrio alkaliphilus AHT2.</title>
        <authorList>
            <consortium name="US DOE Joint Genome Institute"/>
            <person name="Pitluck S."/>
            <person name="Chertkov O."/>
            <person name="Detter J.C."/>
            <person name="Han C."/>
            <person name="Tapia R."/>
            <person name="Larimer F."/>
            <person name="Land M."/>
            <person name="Hauser L."/>
            <person name="Kyrpides N."/>
            <person name="Mikhailova N."/>
            <person name="Sorokin D.Y."/>
            <person name="Muyzer G."/>
            <person name="Woyke T."/>
        </authorList>
    </citation>
    <scope>NUCLEOTIDE SEQUENCE [LARGE SCALE GENOMIC DNA]</scope>
    <source>
        <strain evidence="4">DSM 19089 / UNIQEM U267 / AHT2</strain>
    </source>
</reference>
<dbReference type="PANTHER" id="PTHR10625:SF10">
    <property type="entry name" value="HISTONE DEACETYLASE HDAC1"/>
    <property type="match status" value="1"/>
</dbReference>
<dbReference type="CDD" id="cd09992">
    <property type="entry name" value="HDAC_classII"/>
    <property type="match status" value="1"/>
</dbReference>
<keyword evidence="4" id="KW-1185">Reference proteome</keyword>
<dbReference type="InterPro" id="IPR037138">
    <property type="entry name" value="His_deacetylse_dom_sf"/>
</dbReference>
<dbReference type="OrthoDB" id="9808367at2"/>
<dbReference type="InParanoid" id="D6Z2N2"/>
<protein>
    <submittedName>
        <fullName evidence="3">Histone deacetylase</fullName>
    </submittedName>
</protein>
<evidence type="ECO:0000256" key="1">
    <source>
        <dbReference type="ARBA" id="ARBA00005947"/>
    </source>
</evidence>
<organism evidence="3 4">
    <name type="scientific">Desulfurivibrio alkaliphilus (strain DSM 19089 / UNIQEM U267 / AHT2)</name>
    <dbReference type="NCBI Taxonomy" id="589865"/>
    <lineage>
        <taxon>Bacteria</taxon>
        <taxon>Pseudomonadati</taxon>
        <taxon>Thermodesulfobacteriota</taxon>
        <taxon>Desulfobulbia</taxon>
        <taxon>Desulfobulbales</taxon>
        <taxon>Desulfobulbaceae</taxon>
        <taxon>Desulfurivibrio</taxon>
    </lineage>
</organism>
<dbReference type="SUPFAM" id="SSF52768">
    <property type="entry name" value="Arginase/deacetylase"/>
    <property type="match status" value="1"/>
</dbReference>
<gene>
    <name evidence="3" type="ordered locus">DaAHT2_1109</name>
</gene>
<dbReference type="STRING" id="589865.DaAHT2_1109"/>
<evidence type="ECO:0000313" key="4">
    <source>
        <dbReference type="Proteomes" id="UP000001508"/>
    </source>
</evidence>
<dbReference type="PANTHER" id="PTHR10625">
    <property type="entry name" value="HISTONE DEACETYLASE HDAC1-RELATED"/>
    <property type="match status" value="1"/>
</dbReference>
<accession>D6Z2N2</accession>
<evidence type="ECO:0000313" key="3">
    <source>
        <dbReference type="EMBL" id="ADH85807.1"/>
    </source>
</evidence>
<name>D6Z2N2_DESAT</name>